<protein>
    <submittedName>
        <fullName evidence="1">Uncharacterized protein</fullName>
    </submittedName>
</protein>
<sequence length="70" mass="8094">MVRTIYLQFRDEEAMETLKTWTREIDFYSNESCVGGGPNEACKHVNIENGVEEGKKLEMPNEVEIQKAQE</sequence>
<reference evidence="1" key="1">
    <citation type="submission" date="2023-08" db="EMBL/GenBank/DDBJ databases">
        <title>A de novo genome assembly of Solanum verrucosum Schlechtendal, a Mexican diploid species geographically isolated from the other diploid A-genome species in potato relatives.</title>
        <authorList>
            <person name="Hosaka K."/>
        </authorList>
    </citation>
    <scope>NUCLEOTIDE SEQUENCE</scope>
    <source>
        <tissue evidence="1">Young leaves</tissue>
    </source>
</reference>
<name>A0AAF0R4J3_SOLVR</name>
<keyword evidence="2" id="KW-1185">Reference proteome</keyword>
<dbReference type="Proteomes" id="UP001234989">
    <property type="component" value="Chromosome 6"/>
</dbReference>
<proteinExistence type="predicted"/>
<dbReference type="EMBL" id="CP133617">
    <property type="protein sequence ID" value="WMV34513.1"/>
    <property type="molecule type" value="Genomic_DNA"/>
</dbReference>
<accession>A0AAF0R4J3</accession>
<evidence type="ECO:0000313" key="1">
    <source>
        <dbReference type="EMBL" id="WMV34513.1"/>
    </source>
</evidence>
<dbReference type="AlphaFoldDB" id="A0AAF0R4J3"/>
<gene>
    <name evidence="1" type="ORF">MTR67_027898</name>
</gene>
<organism evidence="1 2">
    <name type="scientific">Solanum verrucosum</name>
    <dbReference type="NCBI Taxonomy" id="315347"/>
    <lineage>
        <taxon>Eukaryota</taxon>
        <taxon>Viridiplantae</taxon>
        <taxon>Streptophyta</taxon>
        <taxon>Embryophyta</taxon>
        <taxon>Tracheophyta</taxon>
        <taxon>Spermatophyta</taxon>
        <taxon>Magnoliopsida</taxon>
        <taxon>eudicotyledons</taxon>
        <taxon>Gunneridae</taxon>
        <taxon>Pentapetalae</taxon>
        <taxon>asterids</taxon>
        <taxon>lamiids</taxon>
        <taxon>Solanales</taxon>
        <taxon>Solanaceae</taxon>
        <taxon>Solanoideae</taxon>
        <taxon>Solaneae</taxon>
        <taxon>Solanum</taxon>
    </lineage>
</organism>
<evidence type="ECO:0000313" key="2">
    <source>
        <dbReference type="Proteomes" id="UP001234989"/>
    </source>
</evidence>